<evidence type="ECO:0000313" key="5">
    <source>
        <dbReference type="Proteomes" id="UP000548476"/>
    </source>
</evidence>
<dbReference type="InterPro" id="IPR051201">
    <property type="entry name" value="Chloro_Bact_Ser_Proteases"/>
</dbReference>
<dbReference type="EC" id="3.4.21.-" evidence="4"/>
<dbReference type="PRINTS" id="PR00834">
    <property type="entry name" value="PROTEASES2C"/>
</dbReference>
<dbReference type="GO" id="GO:0004252">
    <property type="term" value="F:serine-type endopeptidase activity"/>
    <property type="evidence" value="ECO:0007669"/>
    <property type="project" value="InterPro"/>
</dbReference>
<feature type="compositionally biased region" description="Low complexity" evidence="3">
    <location>
        <begin position="20"/>
        <end position="60"/>
    </location>
</feature>
<dbReference type="Proteomes" id="UP000548476">
    <property type="component" value="Unassembled WGS sequence"/>
</dbReference>
<dbReference type="Pfam" id="PF13365">
    <property type="entry name" value="Trypsin_2"/>
    <property type="match status" value="1"/>
</dbReference>
<dbReference type="Gene3D" id="2.40.10.120">
    <property type="match status" value="1"/>
</dbReference>
<feature type="compositionally biased region" description="Low complexity" evidence="3">
    <location>
        <begin position="129"/>
        <end position="149"/>
    </location>
</feature>
<name>A0A841F9T8_9ACTN</name>
<gene>
    <name evidence="4" type="ORF">HNR73_000863</name>
</gene>
<dbReference type="InterPro" id="IPR009003">
    <property type="entry name" value="Peptidase_S1_PA"/>
</dbReference>
<keyword evidence="5" id="KW-1185">Reference proteome</keyword>
<proteinExistence type="predicted"/>
<evidence type="ECO:0000256" key="2">
    <source>
        <dbReference type="ARBA" id="ARBA00022801"/>
    </source>
</evidence>
<dbReference type="InterPro" id="IPR001940">
    <property type="entry name" value="Peptidase_S1C"/>
</dbReference>
<sequence length="414" mass="40729">MNEPQAPATPEPQRPEDTQPSVAPAESAASTEASPSTAATPTSVPSTDLPAAAPAAAPEVPQNPHPAPPVVHNAPPTPPLPPAHMPPPITGPATHPLAAQTPSWARPPQQQPSFSPGGYTGPPPSQGFYTSPSATYPPTTQFPAPATGPTAVPAWRKPLAIGAMVAALVLGSASVGGVAGYLAADGNTTSSSSSPSTAVADGATVADVAAKVQPSVVVISTEQAEGSGVVLDTSGNILTNNHVVSTAANGRVQVKFADGTTATGRVVGTSPENDIAVVNVGASDELSPISWGDSEGLRVGDTVLALGSPLGLEGSVSAGIVSALDRSISVGSENQNPFQREAETPTTLAGLIQTDAAINSGNSGGALVNGRGELVGVNTAIATDGSGSGSIGVGFAIPSNTAKQVAEQLIAQGS</sequence>
<dbReference type="PANTHER" id="PTHR43343">
    <property type="entry name" value="PEPTIDASE S12"/>
    <property type="match status" value="1"/>
</dbReference>
<keyword evidence="2 4" id="KW-0378">Hydrolase</keyword>
<comment type="caution">
    <text evidence="4">The sequence shown here is derived from an EMBL/GenBank/DDBJ whole genome shotgun (WGS) entry which is preliminary data.</text>
</comment>
<organism evidence="4 5">
    <name type="scientific">Phytomonospora endophytica</name>
    <dbReference type="NCBI Taxonomy" id="714109"/>
    <lineage>
        <taxon>Bacteria</taxon>
        <taxon>Bacillati</taxon>
        <taxon>Actinomycetota</taxon>
        <taxon>Actinomycetes</taxon>
        <taxon>Micromonosporales</taxon>
        <taxon>Micromonosporaceae</taxon>
        <taxon>Phytomonospora</taxon>
    </lineage>
</organism>
<dbReference type="AlphaFoldDB" id="A0A841F9T8"/>
<accession>A0A841F9T8</accession>
<reference evidence="4 5" key="1">
    <citation type="submission" date="2020-08" db="EMBL/GenBank/DDBJ databases">
        <title>Genomic Encyclopedia of Type Strains, Phase IV (KMG-IV): sequencing the most valuable type-strain genomes for metagenomic binning, comparative biology and taxonomic classification.</title>
        <authorList>
            <person name="Goeker M."/>
        </authorList>
    </citation>
    <scope>NUCLEOTIDE SEQUENCE [LARGE SCALE GENOMIC DNA]</scope>
    <source>
        <strain evidence="4 5">YIM 65646</strain>
    </source>
</reference>
<dbReference type="EMBL" id="JACHGT010000002">
    <property type="protein sequence ID" value="MBB6033016.1"/>
    <property type="molecule type" value="Genomic_DNA"/>
</dbReference>
<protein>
    <submittedName>
        <fullName evidence="4">Putative serine protease PepD</fullName>
        <ecNumber evidence="4">3.4.21.-</ecNumber>
    </submittedName>
</protein>
<feature type="region of interest" description="Disordered" evidence="3">
    <location>
        <begin position="1"/>
        <end position="149"/>
    </location>
</feature>
<dbReference type="PANTHER" id="PTHR43343:SF3">
    <property type="entry name" value="PROTEASE DO-LIKE 8, CHLOROPLASTIC"/>
    <property type="match status" value="1"/>
</dbReference>
<evidence type="ECO:0000256" key="3">
    <source>
        <dbReference type="SAM" id="MobiDB-lite"/>
    </source>
</evidence>
<dbReference type="GO" id="GO:0006508">
    <property type="term" value="P:proteolysis"/>
    <property type="evidence" value="ECO:0007669"/>
    <property type="project" value="UniProtKB-KW"/>
</dbReference>
<evidence type="ECO:0000256" key="1">
    <source>
        <dbReference type="ARBA" id="ARBA00022670"/>
    </source>
</evidence>
<dbReference type="RefSeq" id="WP_184785935.1">
    <property type="nucleotide sequence ID" value="NZ_BONT01000021.1"/>
</dbReference>
<evidence type="ECO:0000313" key="4">
    <source>
        <dbReference type="EMBL" id="MBB6033016.1"/>
    </source>
</evidence>
<feature type="compositionally biased region" description="Pro residues" evidence="3">
    <location>
        <begin position="61"/>
        <end position="90"/>
    </location>
</feature>
<dbReference type="SUPFAM" id="SSF50494">
    <property type="entry name" value="Trypsin-like serine proteases"/>
    <property type="match status" value="1"/>
</dbReference>
<keyword evidence="1 4" id="KW-0645">Protease</keyword>